<dbReference type="GO" id="GO:0004022">
    <property type="term" value="F:alcohol dehydrogenase (NAD+) activity"/>
    <property type="evidence" value="ECO:0007669"/>
    <property type="project" value="TreeGrafter"/>
</dbReference>
<dbReference type="OrthoDB" id="3812122at2"/>
<sequence>MQHNKEHKVRDFIYNGQPSRVVFGAGSLAHLEREIDLLGARRALILSTPEQSQQAQMVADRLASRAAGIFPRAVMHVPIETAREARELAQKLGADCAVAIGGGSTTGLGKAIAMESGLPILAIPTTYAGSEMTPIYGITEAGLKKTGRDSRVLPRTVIYDPELTLTLPVGMSVTSGMNAIAHAAEGLYAQDSNPVMDLMAEEGIRAIAQALPAIRRQSDDLEGRTNALYGAWLCGSVLGNVGMALHHKLCHTLGGSFNLPHAEVHTVILPQAIAFNADAAPQAMARIGRALGGQGGASAAAGLFDLACDNGAPVSLRDIGMKESELDRAADIAVSNPYWNPRPFGVAQRGEIRQLLQNAFEGIRPA</sequence>
<name>A0A2S9KCX7_9BURK</name>
<evidence type="ECO:0000313" key="10">
    <source>
        <dbReference type="EMBL" id="PRD68298.1"/>
    </source>
</evidence>
<evidence type="ECO:0000256" key="6">
    <source>
        <dbReference type="ARBA" id="ARBA00050679"/>
    </source>
</evidence>
<dbReference type="GO" id="GO:0018506">
    <property type="term" value="F:maleylacetate reductase activity"/>
    <property type="evidence" value="ECO:0007669"/>
    <property type="project" value="UniProtKB-EC"/>
</dbReference>
<accession>A0A2S9KCX7</accession>
<dbReference type="CDD" id="cd08177">
    <property type="entry name" value="MAR"/>
    <property type="match status" value="1"/>
</dbReference>
<comment type="catalytic activity">
    <reaction evidence="6">
        <text>3-oxoadipate + NAD(+) = maleylacetate + NADH + H(+)</text>
        <dbReference type="Rhea" id="RHEA:16981"/>
        <dbReference type="ChEBI" id="CHEBI:15378"/>
        <dbReference type="ChEBI" id="CHEBI:15775"/>
        <dbReference type="ChEBI" id="CHEBI:16468"/>
        <dbReference type="ChEBI" id="CHEBI:57540"/>
        <dbReference type="ChEBI" id="CHEBI:57945"/>
        <dbReference type="EC" id="1.3.1.32"/>
    </reaction>
</comment>
<evidence type="ECO:0000256" key="3">
    <source>
        <dbReference type="ARBA" id="ARBA00022797"/>
    </source>
</evidence>
<dbReference type="GO" id="GO:1901168">
    <property type="term" value="P:3-chlorocatechol catabolic process"/>
    <property type="evidence" value="ECO:0007669"/>
    <property type="project" value="UniProtKB-ARBA"/>
</dbReference>
<dbReference type="Gene3D" id="3.40.50.1970">
    <property type="match status" value="1"/>
</dbReference>
<dbReference type="EC" id="1.3.1.32" evidence="2"/>
<evidence type="ECO:0000259" key="9">
    <source>
        <dbReference type="Pfam" id="PF25137"/>
    </source>
</evidence>
<gene>
    <name evidence="10" type="ORF">C6P61_11830</name>
</gene>
<dbReference type="SUPFAM" id="SSF56796">
    <property type="entry name" value="Dehydroquinate synthase-like"/>
    <property type="match status" value="1"/>
</dbReference>
<feature type="domain" description="Fe-containing alcohol dehydrogenase-like C-terminal" evidence="9">
    <location>
        <begin position="173"/>
        <end position="359"/>
    </location>
</feature>
<keyword evidence="5" id="KW-0520">NAD</keyword>
<dbReference type="EMBL" id="PVLR01000034">
    <property type="protein sequence ID" value="PRD68298.1"/>
    <property type="molecule type" value="Genomic_DNA"/>
</dbReference>
<dbReference type="InterPro" id="IPR039697">
    <property type="entry name" value="Alcohol_dehydrogenase_Fe"/>
</dbReference>
<evidence type="ECO:0000256" key="7">
    <source>
        <dbReference type="ARBA" id="ARBA00051531"/>
    </source>
</evidence>
<evidence type="ECO:0000313" key="11">
    <source>
        <dbReference type="Proteomes" id="UP000238326"/>
    </source>
</evidence>
<keyword evidence="3" id="KW-0058">Aromatic hydrocarbons catabolism</keyword>
<feature type="domain" description="Alcohol dehydrogenase iron-type/glycerol dehydrogenase GldA" evidence="8">
    <location>
        <begin position="18"/>
        <end position="161"/>
    </location>
</feature>
<evidence type="ECO:0000256" key="2">
    <source>
        <dbReference type="ARBA" id="ARBA00012005"/>
    </source>
</evidence>
<dbReference type="InterPro" id="IPR001670">
    <property type="entry name" value="ADH_Fe/GldA"/>
</dbReference>
<dbReference type="Proteomes" id="UP000238326">
    <property type="component" value="Unassembled WGS sequence"/>
</dbReference>
<comment type="catalytic activity">
    <reaction evidence="7">
        <text>3-oxoadipate + NADP(+) = maleylacetate + NADPH + H(+)</text>
        <dbReference type="Rhea" id="RHEA:16985"/>
        <dbReference type="ChEBI" id="CHEBI:15378"/>
        <dbReference type="ChEBI" id="CHEBI:15775"/>
        <dbReference type="ChEBI" id="CHEBI:16468"/>
        <dbReference type="ChEBI" id="CHEBI:57783"/>
        <dbReference type="ChEBI" id="CHEBI:58349"/>
        <dbReference type="EC" id="1.3.1.32"/>
    </reaction>
</comment>
<dbReference type="InterPro" id="IPR056798">
    <property type="entry name" value="ADH_Fe_C"/>
</dbReference>
<dbReference type="Pfam" id="PF25137">
    <property type="entry name" value="ADH_Fe_C"/>
    <property type="match status" value="1"/>
</dbReference>
<dbReference type="PANTHER" id="PTHR11496">
    <property type="entry name" value="ALCOHOL DEHYDROGENASE"/>
    <property type="match status" value="1"/>
</dbReference>
<evidence type="ECO:0000259" key="8">
    <source>
        <dbReference type="Pfam" id="PF00465"/>
    </source>
</evidence>
<dbReference type="FunFam" id="3.40.50.1970:FF:000015">
    <property type="entry name" value="Maleylacetate reductase 1"/>
    <property type="match status" value="1"/>
</dbReference>
<evidence type="ECO:0000256" key="5">
    <source>
        <dbReference type="ARBA" id="ARBA00023027"/>
    </source>
</evidence>
<dbReference type="Gene3D" id="1.20.1090.10">
    <property type="entry name" value="Dehydroquinate synthase-like - alpha domain"/>
    <property type="match status" value="1"/>
</dbReference>
<protein>
    <recommendedName>
        <fullName evidence="2">maleylacetate reductase</fullName>
        <ecNumber evidence="2">1.3.1.32</ecNumber>
    </recommendedName>
</protein>
<comment type="similarity">
    <text evidence="1">Belongs to the iron-containing alcohol dehydrogenase family.</text>
</comment>
<dbReference type="Pfam" id="PF00465">
    <property type="entry name" value="Fe-ADH"/>
    <property type="match status" value="1"/>
</dbReference>
<reference evidence="10 11" key="1">
    <citation type="submission" date="2018-03" db="EMBL/GenBank/DDBJ databases">
        <title>Comparative genomics illustrates the genes involved in a hyperalkaliphilic mechanisms of Serpentinomonas isolated from highly-alkaline calcium-rich serpentinized springs.</title>
        <authorList>
            <person name="Suzuki S."/>
            <person name="Ishii S."/>
            <person name="Walworth N."/>
            <person name="Bird L."/>
            <person name="Kuenen J.G."/>
            <person name="Nealson K.H."/>
        </authorList>
    </citation>
    <scope>NUCLEOTIDE SEQUENCE [LARGE SCALE GENOMIC DNA]</scope>
    <source>
        <strain evidence="10 11">83</strain>
    </source>
</reference>
<dbReference type="InterPro" id="IPR034786">
    <property type="entry name" value="MAR"/>
</dbReference>
<keyword evidence="11" id="KW-1185">Reference proteome</keyword>
<evidence type="ECO:0000256" key="4">
    <source>
        <dbReference type="ARBA" id="ARBA00023002"/>
    </source>
</evidence>
<dbReference type="PANTHER" id="PTHR11496:SF102">
    <property type="entry name" value="ALCOHOL DEHYDROGENASE 4"/>
    <property type="match status" value="1"/>
</dbReference>
<keyword evidence="4" id="KW-0560">Oxidoreductase</keyword>
<evidence type="ECO:0000256" key="1">
    <source>
        <dbReference type="ARBA" id="ARBA00007358"/>
    </source>
</evidence>
<proteinExistence type="inferred from homology"/>
<dbReference type="AlphaFoldDB" id="A0A2S9KCX7"/>
<dbReference type="GO" id="GO:0046872">
    <property type="term" value="F:metal ion binding"/>
    <property type="evidence" value="ECO:0007669"/>
    <property type="project" value="InterPro"/>
</dbReference>
<organism evidence="10 11">
    <name type="scientific">Malikia spinosa</name>
    <dbReference type="NCBI Taxonomy" id="86180"/>
    <lineage>
        <taxon>Bacteria</taxon>
        <taxon>Pseudomonadati</taxon>
        <taxon>Pseudomonadota</taxon>
        <taxon>Betaproteobacteria</taxon>
        <taxon>Burkholderiales</taxon>
        <taxon>Comamonadaceae</taxon>
        <taxon>Malikia</taxon>
    </lineage>
</organism>
<comment type="caution">
    <text evidence="10">The sequence shown here is derived from an EMBL/GenBank/DDBJ whole genome shotgun (WGS) entry which is preliminary data.</text>
</comment>